<dbReference type="PANTHER" id="PTHR11475">
    <property type="entry name" value="OXIDASE/PEROXIDASE"/>
    <property type="match status" value="1"/>
</dbReference>
<evidence type="ECO:0000313" key="2">
    <source>
        <dbReference type="EMBL" id="CAD6995508.1"/>
    </source>
</evidence>
<name>A0A811UAZ6_CERCA</name>
<comment type="caution">
    <text evidence="2">The sequence shown here is derived from an EMBL/GenBank/DDBJ whole genome shotgun (WGS) entry which is preliminary data.</text>
</comment>
<dbReference type="InterPro" id="IPR019791">
    <property type="entry name" value="Haem_peroxidase_animal"/>
</dbReference>
<dbReference type="EMBL" id="CAJHJT010000001">
    <property type="protein sequence ID" value="CAD6995508.1"/>
    <property type="molecule type" value="Genomic_DNA"/>
</dbReference>
<accession>A0A811UAZ6</accession>
<dbReference type="GO" id="GO:0020037">
    <property type="term" value="F:heme binding"/>
    <property type="evidence" value="ECO:0007669"/>
    <property type="project" value="InterPro"/>
</dbReference>
<evidence type="ECO:0000313" key="3">
    <source>
        <dbReference type="Proteomes" id="UP000606786"/>
    </source>
</evidence>
<evidence type="ECO:0000256" key="1">
    <source>
        <dbReference type="ARBA" id="ARBA00022559"/>
    </source>
</evidence>
<dbReference type="SUPFAM" id="SSF48113">
    <property type="entry name" value="Heme-dependent peroxidases"/>
    <property type="match status" value="1"/>
</dbReference>
<keyword evidence="1" id="KW-0560">Oxidoreductase</keyword>
<reference evidence="2" key="1">
    <citation type="submission" date="2020-11" db="EMBL/GenBank/DDBJ databases">
        <authorList>
            <person name="Whitehead M."/>
        </authorList>
    </citation>
    <scope>NUCLEOTIDE SEQUENCE</scope>
    <source>
        <strain evidence="2">EGII</strain>
    </source>
</reference>
<proteinExistence type="predicted"/>
<dbReference type="InterPro" id="IPR037120">
    <property type="entry name" value="Haem_peroxidase_sf_animal"/>
</dbReference>
<protein>
    <submittedName>
        <fullName evidence="2">(Mediterranean fruit fly) hypothetical protein</fullName>
    </submittedName>
</protein>
<dbReference type="Gene3D" id="1.10.640.10">
    <property type="entry name" value="Haem peroxidase domain superfamily, animal type"/>
    <property type="match status" value="1"/>
</dbReference>
<keyword evidence="3" id="KW-1185">Reference proteome</keyword>
<sequence>MQKIYASHEDVDLSIGGSLEAHSPESILGPTFQCIIGRQFLRARTGDRFFFENFHPVSGLTKAQLAEIRKASLSQLFCNNADFLRDIQTNAFIFPNIRNVLRDCQTLPQVNCPNGKQLRNDV</sequence>
<keyword evidence="1" id="KW-0575">Peroxidase</keyword>
<dbReference type="PANTHER" id="PTHR11475:SF86">
    <property type="entry name" value="PEROXIDASE"/>
    <property type="match status" value="1"/>
</dbReference>
<dbReference type="PROSITE" id="PS50292">
    <property type="entry name" value="PEROXIDASE_3"/>
    <property type="match status" value="1"/>
</dbReference>
<dbReference type="GO" id="GO:0004601">
    <property type="term" value="F:peroxidase activity"/>
    <property type="evidence" value="ECO:0007669"/>
    <property type="project" value="UniProtKB-KW"/>
</dbReference>
<dbReference type="InterPro" id="IPR010255">
    <property type="entry name" value="Haem_peroxidase_sf"/>
</dbReference>
<organism evidence="2 3">
    <name type="scientific">Ceratitis capitata</name>
    <name type="common">Mediterranean fruit fly</name>
    <name type="synonym">Tephritis capitata</name>
    <dbReference type="NCBI Taxonomy" id="7213"/>
    <lineage>
        <taxon>Eukaryota</taxon>
        <taxon>Metazoa</taxon>
        <taxon>Ecdysozoa</taxon>
        <taxon>Arthropoda</taxon>
        <taxon>Hexapoda</taxon>
        <taxon>Insecta</taxon>
        <taxon>Pterygota</taxon>
        <taxon>Neoptera</taxon>
        <taxon>Endopterygota</taxon>
        <taxon>Diptera</taxon>
        <taxon>Brachycera</taxon>
        <taxon>Muscomorpha</taxon>
        <taxon>Tephritoidea</taxon>
        <taxon>Tephritidae</taxon>
        <taxon>Ceratitis</taxon>
        <taxon>Ceratitis</taxon>
    </lineage>
</organism>
<dbReference type="GO" id="GO:0006979">
    <property type="term" value="P:response to oxidative stress"/>
    <property type="evidence" value="ECO:0007669"/>
    <property type="project" value="InterPro"/>
</dbReference>
<dbReference type="Pfam" id="PF03098">
    <property type="entry name" value="An_peroxidase"/>
    <property type="match status" value="1"/>
</dbReference>
<dbReference type="OrthoDB" id="823504at2759"/>
<dbReference type="AlphaFoldDB" id="A0A811UAZ6"/>
<gene>
    <name evidence="2" type="ORF">CCAP1982_LOCUS4221</name>
</gene>
<dbReference type="Proteomes" id="UP000606786">
    <property type="component" value="Unassembled WGS sequence"/>
</dbReference>